<dbReference type="Proteomes" id="UP000299102">
    <property type="component" value="Unassembled WGS sequence"/>
</dbReference>
<reference evidence="1 2" key="1">
    <citation type="journal article" date="2019" name="Commun. Biol.">
        <title>The bagworm genome reveals a unique fibroin gene that provides high tensile strength.</title>
        <authorList>
            <person name="Kono N."/>
            <person name="Nakamura H."/>
            <person name="Ohtoshi R."/>
            <person name="Tomita M."/>
            <person name="Numata K."/>
            <person name="Arakawa K."/>
        </authorList>
    </citation>
    <scope>NUCLEOTIDE SEQUENCE [LARGE SCALE GENOMIC DNA]</scope>
</reference>
<keyword evidence="2" id="KW-1185">Reference proteome</keyword>
<organism evidence="1 2">
    <name type="scientific">Eumeta variegata</name>
    <name type="common">Bagworm moth</name>
    <name type="synonym">Eumeta japonica</name>
    <dbReference type="NCBI Taxonomy" id="151549"/>
    <lineage>
        <taxon>Eukaryota</taxon>
        <taxon>Metazoa</taxon>
        <taxon>Ecdysozoa</taxon>
        <taxon>Arthropoda</taxon>
        <taxon>Hexapoda</taxon>
        <taxon>Insecta</taxon>
        <taxon>Pterygota</taxon>
        <taxon>Neoptera</taxon>
        <taxon>Endopterygota</taxon>
        <taxon>Lepidoptera</taxon>
        <taxon>Glossata</taxon>
        <taxon>Ditrysia</taxon>
        <taxon>Tineoidea</taxon>
        <taxon>Psychidae</taxon>
        <taxon>Oiketicinae</taxon>
        <taxon>Eumeta</taxon>
    </lineage>
</organism>
<evidence type="ECO:0000313" key="1">
    <source>
        <dbReference type="EMBL" id="GBP92777.1"/>
    </source>
</evidence>
<dbReference type="EMBL" id="BGZK01002309">
    <property type="protein sequence ID" value="GBP92777.1"/>
    <property type="molecule type" value="Genomic_DNA"/>
</dbReference>
<sequence length="70" mass="8404">MEKGKKERKQGQWMYSMMKGNRNKWKDKQDMERGGEIKGLALEEPDESCALVEMEDWRKKLVEQIKEIRS</sequence>
<accession>A0A4C2A1K5</accession>
<evidence type="ECO:0000313" key="2">
    <source>
        <dbReference type="Proteomes" id="UP000299102"/>
    </source>
</evidence>
<dbReference type="AlphaFoldDB" id="A0A4C2A1K5"/>
<comment type="caution">
    <text evidence="1">The sequence shown here is derived from an EMBL/GenBank/DDBJ whole genome shotgun (WGS) entry which is preliminary data.</text>
</comment>
<protein>
    <submittedName>
        <fullName evidence="1">Uncharacterized protein</fullName>
    </submittedName>
</protein>
<proteinExistence type="predicted"/>
<gene>
    <name evidence="1" type="ORF">EVAR_98520_1</name>
</gene>
<name>A0A4C2A1K5_EUMVA</name>